<dbReference type="InterPro" id="IPR013529">
    <property type="entry name" value="Glyco_hydro_42_N"/>
</dbReference>
<dbReference type="Pfam" id="PF13560">
    <property type="entry name" value="HTH_31"/>
    <property type="match status" value="1"/>
</dbReference>
<evidence type="ECO:0000313" key="5">
    <source>
        <dbReference type="EMBL" id="MFH8551491.1"/>
    </source>
</evidence>
<dbReference type="InterPro" id="IPR017853">
    <property type="entry name" value="GH"/>
</dbReference>
<evidence type="ECO:0000256" key="2">
    <source>
        <dbReference type="ARBA" id="ARBA00023295"/>
    </source>
</evidence>
<evidence type="ECO:0000259" key="4">
    <source>
        <dbReference type="Pfam" id="PF02449"/>
    </source>
</evidence>
<dbReference type="Gene3D" id="3.20.20.80">
    <property type="entry name" value="Glycosidases"/>
    <property type="match status" value="1"/>
</dbReference>
<keyword evidence="1" id="KW-0378">Hydrolase</keyword>
<dbReference type="PANTHER" id="PTHR12631:SF10">
    <property type="entry name" value="BETA-XYLOSIDASE-LIKE PROTEIN-RELATED"/>
    <property type="match status" value="1"/>
</dbReference>
<proteinExistence type="predicted"/>
<dbReference type="PANTHER" id="PTHR12631">
    <property type="entry name" value="ALPHA-L-IDURONIDASE"/>
    <property type="match status" value="1"/>
</dbReference>
<dbReference type="SUPFAM" id="SSF51445">
    <property type="entry name" value="(Trans)glycosidases"/>
    <property type="match status" value="1"/>
</dbReference>
<feature type="region of interest" description="Disordered" evidence="3">
    <location>
        <begin position="83"/>
        <end position="115"/>
    </location>
</feature>
<evidence type="ECO:0000313" key="6">
    <source>
        <dbReference type="Proteomes" id="UP001610818"/>
    </source>
</evidence>
<name>A0ABW7R7F0_9ACTN</name>
<dbReference type="InterPro" id="IPR001387">
    <property type="entry name" value="Cro/C1-type_HTH"/>
</dbReference>
<dbReference type="Pfam" id="PF02449">
    <property type="entry name" value="Glyco_hydro_42"/>
    <property type="match status" value="1"/>
</dbReference>
<evidence type="ECO:0000256" key="3">
    <source>
        <dbReference type="SAM" id="MobiDB-lite"/>
    </source>
</evidence>
<dbReference type="InterPro" id="IPR051923">
    <property type="entry name" value="Glycosyl_Hydrolase_39"/>
</dbReference>
<dbReference type="RefSeq" id="WP_397718438.1">
    <property type="nucleotide sequence ID" value="NZ_JBIRGN010000012.1"/>
</dbReference>
<reference evidence="5 6" key="1">
    <citation type="submission" date="2024-10" db="EMBL/GenBank/DDBJ databases">
        <title>The Natural Products Discovery Center: Release of the First 8490 Sequenced Strains for Exploring Actinobacteria Biosynthetic Diversity.</title>
        <authorList>
            <person name="Kalkreuter E."/>
            <person name="Kautsar S.A."/>
            <person name="Yang D."/>
            <person name="Bader C.D."/>
            <person name="Teijaro C.N."/>
            <person name="Fluegel L."/>
            <person name="Davis C.M."/>
            <person name="Simpson J.R."/>
            <person name="Lauterbach L."/>
            <person name="Steele A.D."/>
            <person name="Gui C."/>
            <person name="Meng S."/>
            <person name="Li G."/>
            <person name="Viehrig K."/>
            <person name="Ye F."/>
            <person name="Su P."/>
            <person name="Kiefer A.F."/>
            <person name="Nichols A."/>
            <person name="Cepeda A.J."/>
            <person name="Yan W."/>
            <person name="Fan B."/>
            <person name="Jiang Y."/>
            <person name="Adhikari A."/>
            <person name="Zheng C.-J."/>
            <person name="Schuster L."/>
            <person name="Cowan T.M."/>
            <person name="Smanski M.J."/>
            <person name="Chevrette M.G."/>
            <person name="De Carvalho L.P.S."/>
            <person name="Shen B."/>
        </authorList>
    </citation>
    <scope>NUCLEOTIDE SEQUENCE [LARGE SCALE GENOMIC DNA]</scope>
    <source>
        <strain evidence="5 6">NPDC017990</strain>
    </source>
</reference>
<organism evidence="5 6">
    <name type="scientific">Streptomyces longisporoflavus</name>
    <dbReference type="NCBI Taxonomy" id="28044"/>
    <lineage>
        <taxon>Bacteria</taxon>
        <taxon>Bacillati</taxon>
        <taxon>Actinomycetota</taxon>
        <taxon>Actinomycetes</taxon>
        <taxon>Kitasatosporales</taxon>
        <taxon>Streptomycetaceae</taxon>
        <taxon>Streptomyces</taxon>
    </lineage>
</organism>
<feature type="domain" description="Glycoside hydrolase family 42 N-terminal" evidence="4">
    <location>
        <begin position="205"/>
        <end position="262"/>
    </location>
</feature>
<dbReference type="Proteomes" id="UP001610818">
    <property type="component" value="Unassembled WGS sequence"/>
</dbReference>
<keyword evidence="6" id="KW-1185">Reference proteome</keyword>
<comment type="caution">
    <text evidence="5">The sequence shown here is derived from an EMBL/GenBank/DDBJ whole genome shotgun (WGS) entry which is preliminary data.</text>
</comment>
<gene>
    <name evidence="5" type="ORF">ACH4F9_41580</name>
</gene>
<protein>
    <submittedName>
        <fullName evidence="5">Helix-turn-helix domain-containing protein</fullName>
    </submittedName>
</protein>
<dbReference type="CDD" id="cd00093">
    <property type="entry name" value="HTH_XRE"/>
    <property type="match status" value="1"/>
</dbReference>
<evidence type="ECO:0000256" key="1">
    <source>
        <dbReference type="ARBA" id="ARBA00022801"/>
    </source>
</evidence>
<dbReference type="EMBL" id="JBIRGQ010000012">
    <property type="protein sequence ID" value="MFH8551491.1"/>
    <property type="molecule type" value="Genomic_DNA"/>
</dbReference>
<sequence>MTGLEGERDLAAALLGLKERSGLSYQQLGCRVFISSSTLHRYCSGKGVPGDFGLVLRIARECGADPAELNELLRRWEAVTGEGRGEPGSLTAAGPAAGSPEPAPARGVPHPVRSRRASRFRRLARTLGMALLVLGTAIASTPHGTGRDLLPKSAGTSPVPAPAAAASWARPPAAVDPELFGVTMNSYSGAMPSFRVGALRLWDSETRWSQLEPRRGEFDWTTLDRLLDGAGRQGLPSLFVFGGTPAWAAPDARKAAYPEGARAAPPDGLADWDAFVRALVGHAGARIDAYELWVMANHEHHYNGSVKTLVEMTRRASRIIEELDPDATVVCPSVTKLWTARAHRFLTQFAELGGYQYCDAAGVKLYQRRVTDPPETILDAVRKVEQTFHKAGYHLPLWNTGTTQTLPLNDPLQPEQAADHAVRFYLAGLYARNWGLERMYFYAWGNGKIPIVLQAERQPPTKAGLFVGALQQWLAHARVTSCGHGPQVSLPDNVWECRFTAADARGAPRTTRIVWAYSGTATVRAGTGAAIVRRLDGTASALDAEDSVQITERPVLIEHTDAPPA</sequence>
<keyword evidence="2" id="KW-0326">Glycosidase</keyword>
<accession>A0ABW7R7F0</accession>